<feature type="transmembrane region" description="Helical" evidence="7">
    <location>
        <begin position="592"/>
        <end position="611"/>
    </location>
</feature>
<feature type="transmembrane region" description="Helical" evidence="7">
    <location>
        <begin position="93"/>
        <end position="113"/>
    </location>
</feature>
<dbReference type="InterPro" id="IPR019108">
    <property type="entry name" value="Caa3_assmbl_CtaG-rel"/>
</dbReference>
<reference evidence="9" key="2">
    <citation type="submission" date="2020-09" db="EMBL/GenBank/DDBJ databases">
        <authorList>
            <person name="Yu Y."/>
        </authorList>
    </citation>
    <scope>NUCLEOTIDE SEQUENCE</scope>
    <source>
        <strain evidence="9">KCTC 49039</strain>
    </source>
</reference>
<feature type="transmembrane region" description="Helical" evidence="7">
    <location>
        <begin position="133"/>
        <end position="153"/>
    </location>
</feature>
<keyword evidence="10" id="KW-1185">Reference proteome</keyword>
<feature type="transmembrane region" description="Helical" evidence="7">
    <location>
        <begin position="50"/>
        <end position="73"/>
    </location>
</feature>
<dbReference type="GO" id="GO:0005886">
    <property type="term" value="C:plasma membrane"/>
    <property type="evidence" value="ECO:0007669"/>
    <property type="project" value="UniProtKB-SubCell"/>
</dbReference>
<sequence length="704" mass="75374">MSTAHRTPDRSTEQASARADEPRDDGATSTGDTPPVEGFRLPAMRATEVVLLWCLPVAVLVAIAGLALTGELAPRQLMDPGAVVRYGLPVARVVHDAAAALTIGLLLLATVVLPGQREVRGAVSYTQWTATRWAARAAAVWLAAAVAVIVFTAGNSTGMSPGDPGFWGQVRYYATGIELGQYLSVSALLVAATLAVATGARTVGRVATAFVLSLAALLPVALSGHAAGAAEHLNAVNSLLIHLVAVTLWAGGLVGLVLLRPRIDKAALPQVVARYSTIAAWCFGAALFSGVINASLRLESPADLVTTTYGWILCVKIVAISLLGVAGWLQRRRIIPRLSGPGGGRAFARLAVSEVLVMAITFGASVALSRSAPPVPQDPVTYDVRYSLLGFPDPGPVSVRAMLLTFQPDWLFLGIAASLAGLYVAGVVRLVRRGDRWPVGRTVMWLLGCVLLAWATSGGPGAFGSLHFSTHMIQHMSLMMFVPLPLALGAPVSLALRALPARRDASRGPREWILVAVHSRYSRFLTRPAVAGGIFAGSLVVFYFTGWFQYALFEHPGHLLMQVHFLLSGYLFFWVILGVDPGPARAAYPIRLLVLLVTMAFHAFFGVAVMADQQLLAEDWWTAMQYTDRQELLDDQAVGGSIAWGAGELPVLLVAIIVAVQWTKDDERVARRRDRQADRDGDAELVAYNARLAEMAREDDRQGR</sequence>
<keyword evidence="5 7" id="KW-0472">Membrane</keyword>
<evidence type="ECO:0000256" key="2">
    <source>
        <dbReference type="ARBA" id="ARBA00022475"/>
    </source>
</evidence>
<comment type="caution">
    <text evidence="9">The sequence shown here is derived from an EMBL/GenBank/DDBJ whole genome shotgun (WGS) entry which is preliminary data.</text>
</comment>
<feature type="transmembrane region" description="Helical" evidence="7">
    <location>
        <begin position="478"/>
        <end position="499"/>
    </location>
</feature>
<dbReference type="Proteomes" id="UP000610846">
    <property type="component" value="Unassembled WGS sequence"/>
</dbReference>
<accession>A0A927PEV9</accession>
<organism evidence="9 10">
    <name type="scientific">Cellulosimicrobium arenosum</name>
    <dbReference type="NCBI Taxonomy" id="2708133"/>
    <lineage>
        <taxon>Bacteria</taxon>
        <taxon>Bacillati</taxon>
        <taxon>Actinomycetota</taxon>
        <taxon>Actinomycetes</taxon>
        <taxon>Micrococcales</taxon>
        <taxon>Promicromonosporaceae</taxon>
        <taxon>Cellulosimicrobium</taxon>
    </lineage>
</organism>
<evidence type="ECO:0000256" key="3">
    <source>
        <dbReference type="ARBA" id="ARBA00022692"/>
    </source>
</evidence>
<feature type="transmembrane region" description="Helical" evidence="7">
    <location>
        <begin position="239"/>
        <end position="259"/>
    </location>
</feature>
<proteinExistence type="predicted"/>
<name>A0A927PEV9_9MICO</name>
<dbReference type="GO" id="GO:0006825">
    <property type="term" value="P:copper ion transport"/>
    <property type="evidence" value="ECO:0007669"/>
    <property type="project" value="InterPro"/>
</dbReference>
<dbReference type="RefSeq" id="WP_191829190.1">
    <property type="nucleotide sequence ID" value="NZ_JACYHB010000008.1"/>
</dbReference>
<keyword evidence="4 7" id="KW-1133">Transmembrane helix</keyword>
<feature type="compositionally biased region" description="Basic and acidic residues" evidence="6">
    <location>
        <begin position="1"/>
        <end position="26"/>
    </location>
</feature>
<evidence type="ECO:0000313" key="10">
    <source>
        <dbReference type="Proteomes" id="UP000610846"/>
    </source>
</evidence>
<dbReference type="EMBL" id="JACYHB010000008">
    <property type="protein sequence ID" value="MBD8079610.1"/>
    <property type="molecule type" value="Genomic_DNA"/>
</dbReference>
<keyword evidence="2" id="KW-1003">Cell membrane</keyword>
<feature type="transmembrane region" description="Helical" evidence="7">
    <location>
        <begin position="271"/>
        <end position="296"/>
    </location>
</feature>
<evidence type="ECO:0000256" key="6">
    <source>
        <dbReference type="SAM" id="MobiDB-lite"/>
    </source>
</evidence>
<feature type="transmembrane region" description="Helical" evidence="7">
    <location>
        <begin position="173"/>
        <end position="197"/>
    </location>
</feature>
<dbReference type="PANTHER" id="PTHR34820:SF4">
    <property type="entry name" value="INNER MEMBRANE PROTEIN YEBZ"/>
    <property type="match status" value="1"/>
</dbReference>
<evidence type="ECO:0000256" key="1">
    <source>
        <dbReference type="ARBA" id="ARBA00004651"/>
    </source>
</evidence>
<feature type="transmembrane region" description="Helical" evidence="7">
    <location>
        <begin position="209"/>
        <end position="227"/>
    </location>
</feature>
<protein>
    <submittedName>
        <fullName evidence="9">Bifunctional copper resistance protein CopD/cytochrome c oxidase assembly protein</fullName>
    </submittedName>
</protein>
<feature type="transmembrane region" description="Helical" evidence="7">
    <location>
        <begin position="642"/>
        <end position="663"/>
    </location>
</feature>
<feature type="transmembrane region" description="Helical" evidence="7">
    <location>
        <begin position="308"/>
        <end position="329"/>
    </location>
</feature>
<feature type="transmembrane region" description="Helical" evidence="7">
    <location>
        <begin position="350"/>
        <end position="368"/>
    </location>
</feature>
<dbReference type="Pfam" id="PF09678">
    <property type="entry name" value="Caa3_CtaG"/>
    <property type="match status" value="1"/>
</dbReference>
<dbReference type="InterPro" id="IPR008457">
    <property type="entry name" value="Cu-R_CopD_dom"/>
</dbReference>
<feature type="transmembrane region" description="Helical" evidence="7">
    <location>
        <begin position="529"/>
        <end position="553"/>
    </location>
</feature>
<evidence type="ECO:0000256" key="5">
    <source>
        <dbReference type="ARBA" id="ARBA00023136"/>
    </source>
</evidence>
<feature type="transmembrane region" description="Helical" evidence="7">
    <location>
        <begin position="559"/>
        <end position="580"/>
    </location>
</feature>
<gene>
    <name evidence="9" type="ORF">IF651_11135</name>
</gene>
<comment type="subcellular location">
    <subcellularLocation>
        <location evidence="1">Cell membrane</location>
        <topology evidence="1">Multi-pass membrane protein</topology>
    </subcellularLocation>
</comment>
<keyword evidence="3 7" id="KW-0812">Transmembrane</keyword>
<dbReference type="Pfam" id="PF05425">
    <property type="entry name" value="CopD"/>
    <property type="match status" value="1"/>
</dbReference>
<evidence type="ECO:0000313" key="9">
    <source>
        <dbReference type="EMBL" id="MBD8079610.1"/>
    </source>
</evidence>
<feature type="domain" description="Copper resistance protein D" evidence="8">
    <location>
        <begin position="270"/>
        <end position="368"/>
    </location>
</feature>
<dbReference type="AlphaFoldDB" id="A0A927PEV9"/>
<reference evidence="9" key="1">
    <citation type="journal article" date="2018" name="Curr. Microbiol.">
        <title>Cellulosimicrobium arenosum sp. nov., Isolated from Marine Sediment Sand.</title>
        <authorList>
            <person name="Oh M."/>
            <person name="Kim J.H."/>
            <person name="Yoon J.H."/>
            <person name="Schumann P."/>
            <person name="Kim W."/>
        </authorList>
    </citation>
    <scope>NUCLEOTIDE SEQUENCE</scope>
    <source>
        <strain evidence="9">KCTC 49039</strain>
    </source>
</reference>
<evidence type="ECO:0000256" key="4">
    <source>
        <dbReference type="ARBA" id="ARBA00022989"/>
    </source>
</evidence>
<dbReference type="InterPro" id="IPR032694">
    <property type="entry name" value="CopC/D"/>
</dbReference>
<evidence type="ECO:0000259" key="8">
    <source>
        <dbReference type="Pfam" id="PF05425"/>
    </source>
</evidence>
<feature type="transmembrane region" description="Helical" evidence="7">
    <location>
        <begin position="443"/>
        <end position="466"/>
    </location>
</feature>
<evidence type="ECO:0000256" key="7">
    <source>
        <dbReference type="SAM" id="Phobius"/>
    </source>
</evidence>
<feature type="transmembrane region" description="Helical" evidence="7">
    <location>
        <begin position="410"/>
        <end position="431"/>
    </location>
</feature>
<dbReference type="PANTHER" id="PTHR34820">
    <property type="entry name" value="INNER MEMBRANE PROTEIN YEBZ"/>
    <property type="match status" value="1"/>
</dbReference>
<feature type="region of interest" description="Disordered" evidence="6">
    <location>
        <begin position="1"/>
        <end position="38"/>
    </location>
</feature>